<dbReference type="SUPFAM" id="SSF52172">
    <property type="entry name" value="CheY-like"/>
    <property type="match status" value="1"/>
</dbReference>
<evidence type="ECO:0000256" key="1">
    <source>
        <dbReference type="PROSITE-ProRule" id="PRU00169"/>
    </source>
</evidence>
<dbReference type="InterPro" id="IPR011006">
    <property type="entry name" value="CheY-like_superfamily"/>
</dbReference>
<dbReference type="InterPro" id="IPR001789">
    <property type="entry name" value="Sig_transdc_resp-reg_receiver"/>
</dbReference>
<comment type="caution">
    <text evidence="3">The sequence shown here is derived from an EMBL/GenBank/DDBJ whole genome shotgun (WGS) entry which is preliminary data.</text>
</comment>
<evidence type="ECO:0000313" key="4">
    <source>
        <dbReference type="Proteomes" id="UP000268372"/>
    </source>
</evidence>
<accession>A0A3P1B867</accession>
<evidence type="ECO:0000259" key="2">
    <source>
        <dbReference type="PROSITE" id="PS50110"/>
    </source>
</evidence>
<dbReference type="Proteomes" id="UP000268372">
    <property type="component" value="Unassembled WGS sequence"/>
</dbReference>
<keyword evidence="1" id="KW-0597">Phosphoprotein</keyword>
<dbReference type="RefSeq" id="WP_124898064.1">
    <property type="nucleotide sequence ID" value="NZ_RQTJ01000001.1"/>
</dbReference>
<gene>
    <name evidence="3" type="ORF">EG242_01030</name>
</gene>
<feature type="domain" description="Response regulatory" evidence="2">
    <location>
        <begin position="2"/>
        <end position="129"/>
    </location>
</feature>
<dbReference type="OrthoDB" id="651456at2"/>
<dbReference type="Gene3D" id="3.40.50.2300">
    <property type="match status" value="1"/>
</dbReference>
<dbReference type="InterPro" id="IPR051015">
    <property type="entry name" value="EvgA-like"/>
</dbReference>
<organism evidence="3 4">
    <name type="scientific">Paenimyroides viscosum</name>
    <dbReference type="NCBI Taxonomy" id="2488729"/>
    <lineage>
        <taxon>Bacteria</taxon>
        <taxon>Pseudomonadati</taxon>
        <taxon>Bacteroidota</taxon>
        <taxon>Flavobacteriia</taxon>
        <taxon>Flavobacteriales</taxon>
        <taxon>Flavobacteriaceae</taxon>
        <taxon>Paenimyroides</taxon>
    </lineage>
</organism>
<dbReference type="EMBL" id="RQTJ01000001">
    <property type="protein sequence ID" value="RRA97141.1"/>
    <property type="molecule type" value="Genomic_DNA"/>
</dbReference>
<reference evidence="3 4" key="1">
    <citation type="submission" date="2018-11" db="EMBL/GenBank/DDBJ databases">
        <title>Flavobacterium sp. nov., YIM 102796 draft genome.</title>
        <authorList>
            <person name="Li G."/>
            <person name="Jiang Y."/>
        </authorList>
    </citation>
    <scope>NUCLEOTIDE SEQUENCE [LARGE SCALE GENOMIC DNA]</scope>
    <source>
        <strain evidence="3 4">YIM 102796</strain>
    </source>
</reference>
<feature type="modified residue" description="4-aspartylphosphate" evidence="1">
    <location>
        <position position="57"/>
    </location>
</feature>
<sequence>MNFVLIDDHPFILEGYGNIIKQNYPQSKIVTLTNCTEVYNYFDTDSNAIFTDIVLLDFNIPAYLQKKLKNGIDVASLIRKKIPFCKIVLLTAHTEKIFILDIIKEAKPDGFYTKGELNPENLKKLIENVLNHNKIYSDYIQGTFIESLHDKSLIDDYNRQILYLLSKGYKIIELDKIIPISYSAIQKRIAKMKQVMEVEDDKGLVKAAIKQGYLS</sequence>
<keyword evidence="4" id="KW-1185">Reference proteome</keyword>
<dbReference type="Pfam" id="PF00072">
    <property type="entry name" value="Response_reg"/>
    <property type="match status" value="1"/>
</dbReference>
<name>A0A3P1B867_9FLAO</name>
<dbReference type="PROSITE" id="PS50110">
    <property type="entry name" value="RESPONSE_REGULATORY"/>
    <property type="match status" value="1"/>
</dbReference>
<dbReference type="AlphaFoldDB" id="A0A3P1B867"/>
<dbReference type="GO" id="GO:0000160">
    <property type="term" value="P:phosphorelay signal transduction system"/>
    <property type="evidence" value="ECO:0007669"/>
    <property type="project" value="InterPro"/>
</dbReference>
<proteinExistence type="predicted"/>
<protein>
    <submittedName>
        <fullName evidence="3">DNA-binding response regulator</fullName>
    </submittedName>
</protein>
<dbReference type="PANTHER" id="PTHR45566">
    <property type="entry name" value="HTH-TYPE TRANSCRIPTIONAL REGULATOR YHJB-RELATED"/>
    <property type="match status" value="1"/>
</dbReference>
<keyword evidence="3" id="KW-0238">DNA-binding</keyword>
<dbReference type="PANTHER" id="PTHR45566:SF2">
    <property type="entry name" value="NARL SUBFAMILY"/>
    <property type="match status" value="1"/>
</dbReference>
<dbReference type="GO" id="GO:0003677">
    <property type="term" value="F:DNA binding"/>
    <property type="evidence" value="ECO:0007669"/>
    <property type="project" value="UniProtKB-KW"/>
</dbReference>
<evidence type="ECO:0000313" key="3">
    <source>
        <dbReference type="EMBL" id="RRA97141.1"/>
    </source>
</evidence>